<sequence length="70" mass="8504">MKKSILTLKERVKLMKIFNNNIFVDLILFIGLVVIFVIILRYIFPIINQCKDYILYFFKKVLYLSFLFSF</sequence>
<evidence type="ECO:0000313" key="2">
    <source>
        <dbReference type="EMBL" id="PHI15400.1"/>
    </source>
</evidence>
<dbReference type="Proteomes" id="UP000224507">
    <property type="component" value="Unassembled WGS sequence"/>
</dbReference>
<evidence type="ECO:0000313" key="3">
    <source>
        <dbReference type="Proteomes" id="UP000224507"/>
    </source>
</evidence>
<keyword evidence="1" id="KW-1133">Transmembrane helix</keyword>
<keyword evidence="1" id="KW-0472">Membrane</keyword>
<proteinExistence type="predicted"/>
<accession>A0A2C6AU25</accession>
<dbReference type="EMBL" id="NIRO01000005">
    <property type="protein sequence ID" value="PHI15400.1"/>
    <property type="molecule type" value="Genomic_DNA"/>
</dbReference>
<keyword evidence="1" id="KW-0812">Transmembrane</keyword>
<reference evidence="2 3" key="1">
    <citation type="submission" date="2017-06" db="EMBL/GenBank/DDBJ databases">
        <title>Draft genome sequence of Fusobacterium nucleatum subsp. polymorphum KCOM 1274 (=ChDC F309).</title>
        <authorList>
            <person name="Kook J.-K."/>
            <person name="Park S.-N."/>
            <person name="Lim Y.K."/>
            <person name="Roh H."/>
        </authorList>
    </citation>
    <scope>NUCLEOTIDE SEQUENCE [LARGE SCALE GENOMIC DNA]</scope>
    <source>
        <strain evidence="3">KCOM 1274 (ChDC F309)</strain>
    </source>
</reference>
<protein>
    <submittedName>
        <fullName evidence="2">Uncharacterized protein</fullName>
    </submittedName>
</protein>
<dbReference type="AlphaFoldDB" id="A0A2C6AU25"/>
<comment type="caution">
    <text evidence="2">The sequence shown here is derived from an EMBL/GenBank/DDBJ whole genome shotgun (WGS) entry which is preliminary data.</text>
</comment>
<gene>
    <name evidence="2" type="ORF">CBG56_06205</name>
</gene>
<organism evidence="2 3">
    <name type="scientific">Fusobacterium nucleatum subsp. polymorphum</name>
    <name type="common">Fusobacterium polymorphum</name>
    <dbReference type="NCBI Taxonomy" id="76857"/>
    <lineage>
        <taxon>Bacteria</taxon>
        <taxon>Fusobacteriati</taxon>
        <taxon>Fusobacteriota</taxon>
        <taxon>Fusobacteriia</taxon>
        <taxon>Fusobacteriales</taxon>
        <taxon>Fusobacteriaceae</taxon>
        <taxon>Fusobacterium</taxon>
    </lineage>
</organism>
<name>A0A2C6AU25_FUSNP</name>
<feature type="transmembrane region" description="Helical" evidence="1">
    <location>
        <begin position="21"/>
        <end position="44"/>
    </location>
</feature>
<evidence type="ECO:0000256" key="1">
    <source>
        <dbReference type="SAM" id="Phobius"/>
    </source>
</evidence>